<sequence length="204" mass="23440">MPRKNLDDLAMDAFDSSSDDDAPEEISVTSSRQERVAQLKSIRKADQEKKEEEKERRRRRNEMFHMQKERKLQELSKRRLPQDVLEGIPAKSSKITAKAEEKSQSNEENNSDVPEEAKDKEAGVKSDESAGEDEGFDEAPSDFIPLGSTNLAVVTENQVSKMRVNSVQKALNFRESRLYNHKLIPRQTTQQRRARAAKKRANRR</sequence>
<feature type="compositionally biased region" description="Basic and acidic residues" evidence="1">
    <location>
        <begin position="115"/>
        <end position="128"/>
    </location>
</feature>
<evidence type="ECO:0000313" key="3">
    <source>
        <dbReference type="Proteomes" id="UP000762676"/>
    </source>
</evidence>
<dbReference type="AlphaFoldDB" id="A0AAV4I4Z4"/>
<protein>
    <submittedName>
        <fullName evidence="2">Nucleolar protein 7-like isoform X1</fullName>
    </submittedName>
</protein>
<organism evidence="2 3">
    <name type="scientific">Elysia marginata</name>
    <dbReference type="NCBI Taxonomy" id="1093978"/>
    <lineage>
        <taxon>Eukaryota</taxon>
        <taxon>Metazoa</taxon>
        <taxon>Spiralia</taxon>
        <taxon>Lophotrochozoa</taxon>
        <taxon>Mollusca</taxon>
        <taxon>Gastropoda</taxon>
        <taxon>Heterobranchia</taxon>
        <taxon>Euthyneura</taxon>
        <taxon>Panpulmonata</taxon>
        <taxon>Sacoglossa</taxon>
        <taxon>Placobranchoidea</taxon>
        <taxon>Plakobranchidae</taxon>
        <taxon>Elysia</taxon>
    </lineage>
</organism>
<keyword evidence="3" id="KW-1185">Reference proteome</keyword>
<comment type="caution">
    <text evidence="2">The sequence shown here is derived from an EMBL/GenBank/DDBJ whole genome shotgun (WGS) entry which is preliminary data.</text>
</comment>
<name>A0AAV4I4Z4_9GAST</name>
<feature type="compositionally biased region" description="Basic residues" evidence="1">
    <location>
        <begin position="192"/>
        <end position="204"/>
    </location>
</feature>
<evidence type="ECO:0000256" key="1">
    <source>
        <dbReference type="SAM" id="MobiDB-lite"/>
    </source>
</evidence>
<dbReference type="EMBL" id="BMAT01006032">
    <property type="protein sequence ID" value="GFS04643.1"/>
    <property type="molecule type" value="Genomic_DNA"/>
</dbReference>
<feature type="region of interest" description="Disordered" evidence="1">
    <location>
        <begin position="1"/>
        <end position="145"/>
    </location>
</feature>
<feature type="compositionally biased region" description="Acidic residues" evidence="1">
    <location>
        <begin position="129"/>
        <end position="140"/>
    </location>
</feature>
<gene>
    <name evidence="2" type="ORF">ElyMa_002916800</name>
</gene>
<feature type="compositionally biased region" description="Basic and acidic residues" evidence="1">
    <location>
        <begin position="32"/>
        <end position="81"/>
    </location>
</feature>
<reference evidence="2 3" key="1">
    <citation type="journal article" date="2021" name="Elife">
        <title>Chloroplast acquisition without the gene transfer in kleptoplastic sea slugs, Plakobranchus ocellatus.</title>
        <authorList>
            <person name="Maeda T."/>
            <person name="Takahashi S."/>
            <person name="Yoshida T."/>
            <person name="Shimamura S."/>
            <person name="Takaki Y."/>
            <person name="Nagai Y."/>
            <person name="Toyoda A."/>
            <person name="Suzuki Y."/>
            <person name="Arimoto A."/>
            <person name="Ishii H."/>
            <person name="Satoh N."/>
            <person name="Nishiyama T."/>
            <person name="Hasebe M."/>
            <person name="Maruyama T."/>
            <person name="Minagawa J."/>
            <person name="Obokata J."/>
            <person name="Shigenobu S."/>
        </authorList>
    </citation>
    <scope>NUCLEOTIDE SEQUENCE [LARGE SCALE GENOMIC DNA]</scope>
</reference>
<feature type="region of interest" description="Disordered" evidence="1">
    <location>
        <begin position="178"/>
        <end position="204"/>
    </location>
</feature>
<evidence type="ECO:0000313" key="2">
    <source>
        <dbReference type="EMBL" id="GFS04643.1"/>
    </source>
</evidence>
<proteinExistence type="predicted"/>
<accession>A0AAV4I4Z4</accession>
<dbReference type="Proteomes" id="UP000762676">
    <property type="component" value="Unassembled WGS sequence"/>
</dbReference>